<dbReference type="Proteomes" id="UP001157418">
    <property type="component" value="Unassembled WGS sequence"/>
</dbReference>
<dbReference type="EMBL" id="CAKMRJ010005745">
    <property type="protein sequence ID" value="CAH1453693.1"/>
    <property type="molecule type" value="Genomic_DNA"/>
</dbReference>
<accession>A0AAU9PUF8</accession>
<proteinExistence type="predicted"/>
<name>A0AAU9PUF8_9ASTR</name>
<evidence type="ECO:0000313" key="2">
    <source>
        <dbReference type="Proteomes" id="UP001157418"/>
    </source>
</evidence>
<keyword evidence="2" id="KW-1185">Reference proteome</keyword>
<comment type="caution">
    <text evidence="1">The sequence shown here is derived from an EMBL/GenBank/DDBJ whole genome shotgun (WGS) entry which is preliminary data.</text>
</comment>
<sequence>MNLVSVFDLPTKNMANERFWVALNYTSRSDSEQIEGFWPPVLVSVLAKKHQEEAVWCIYATRIPEMSSLGFDETGSHSLTKKTGA</sequence>
<evidence type="ECO:0000313" key="1">
    <source>
        <dbReference type="EMBL" id="CAH1453693.1"/>
    </source>
</evidence>
<reference evidence="1 2" key="1">
    <citation type="submission" date="2022-01" db="EMBL/GenBank/DDBJ databases">
        <authorList>
            <person name="Xiong W."/>
            <person name="Schranz E."/>
        </authorList>
    </citation>
    <scope>NUCLEOTIDE SEQUENCE [LARGE SCALE GENOMIC DNA]</scope>
</reference>
<dbReference type="AlphaFoldDB" id="A0AAU9PUF8"/>
<protein>
    <submittedName>
        <fullName evidence="1">Uncharacterized protein</fullName>
    </submittedName>
</protein>
<organism evidence="1 2">
    <name type="scientific">Lactuca virosa</name>
    <dbReference type="NCBI Taxonomy" id="75947"/>
    <lineage>
        <taxon>Eukaryota</taxon>
        <taxon>Viridiplantae</taxon>
        <taxon>Streptophyta</taxon>
        <taxon>Embryophyta</taxon>
        <taxon>Tracheophyta</taxon>
        <taxon>Spermatophyta</taxon>
        <taxon>Magnoliopsida</taxon>
        <taxon>eudicotyledons</taxon>
        <taxon>Gunneridae</taxon>
        <taxon>Pentapetalae</taxon>
        <taxon>asterids</taxon>
        <taxon>campanulids</taxon>
        <taxon>Asterales</taxon>
        <taxon>Asteraceae</taxon>
        <taxon>Cichorioideae</taxon>
        <taxon>Cichorieae</taxon>
        <taxon>Lactucinae</taxon>
        <taxon>Lactuca</taxon>
    </lineage>
</organism>
<gene>
    <name evidence="1" type="ORF">LVIROSA_LOCUS38920</name>
</gene>